<feature type="coiled-coil region" evidence="8">
    <location>
        <begin position="726"/>
        <end position="760"/>
    </location>
</feature>
<reference evidence="14 15" key="2">
    <citation type="journal article" date="2011" name="Stand. Genomic Sci.">
        <title>Complete genome sequence of Isosphaera pallida type strain (IS1B).</title>
        <authorList>
            <consortium name="US DOE Joint Genome Institute (JGI-PGF)"/>
            <person name="Goker M."/>
            <person name="Cleland D."/>
            <person name="Saunders E."/>
            <person name="Lapidus A."/>
            <person name="Nolan M."/>
            <person name="Lucas S."/>
            <person name="Hammon N."/>
            <person name="Deshpande S."/>
            <person name="Cheng J.F."/>
            <person name="Tapia R."/>
            <person name="Han C."/>
            <person name="Goodwin L."/>
            <person name="Pitluck S."/>
            <person name="Liolios K."/>
            <person name="Pagani I."/>
            <person name="Ivanova N."/>
            <person name="Mavromatis K."/>
            <person name="Pati A."/>
            <person name="Chen A."/>
            <person name="Palaniappan K."/>
            <person name="Land M."/>
            <person name="Hauser L."/>
            <person name="Chang Y.J."/>
            <person name="Jeffries C.D."/>
            <person name="Detter J.C."/>
            <person name="Beck B."/>
            <person name="Woyke T."/>
            <person name="Bristow J."/>
            <person name="Eisen J.A."/>
            <person name="Markowitz V."/>
            <person name="Hugenholtz P."/>
            <person name="Kyrpides N.C."/>
            <person name="Klenk H.P."/>
        </authorList>
    </citation>
    <scope>NUCLEOTIDE SEQUENCE [LARGE SCALE GENOMIC DNA]</scope>
    <source>
        <strain evidence="15">ATCC 43644 / DSM 9630 / IS1B</strain>
    </source>
</reference>
<dbReference type="Pfam" id="PF02895">
    <property type="entry name" value="H-kinase_dim"/>
    <property type="match status" value="1"/>
</dbReference>
<feature type="domain" description="Response regulatory" evidence="11">
    <location>
        <begin position="1170"/>
        <end position="1286"/>
    </location>
</feature>
<feature type="compositionally biased region" description="Low complexity" evidence="9">
    <location>
        <begin position="310"/>
        <end position="319"/>
    </location>
</feature>
<evidence type="ECO:0000256" key="5">
    <source>
        <dbReference type="ARBA" id="ARBA00022777"/>
    </source>
</evidence>
<dbReference type="Gene3D" id="3.30.565.10">
    <property type="entry name" value="Histidine kinase-like ATPase, C-terminal domain"/>
    <property type="match status" value="1"/>
</dbReference>
<reference key="1">
    <citation type="submission" date="2010-11" db="EMBL/GenBank/DDBJ databases">
        <title>The complete sequence of chromosome of Isophaera pallida ATCC 43644.</title>
        <authorList>
            <consortium name="US DOE Joint Genome Institute (JGI-PGF)"/>
            <person name="Lucas S."/>
            <person name="Copeland A."/>
            <person name="Lapidus A."/>
            <person name="Bruce D."/>
            <person name="Goodwin L."/>
            <person name="Pitluck S."/>
            <person name="Kyrpides N."/>
            <person name="Mavromatis K."/>
            <person name="Pagani I."/>
            <person name="Ivanova N."/>
            <person name="Saunders E."/>
            <person name="Brettin T."/>
            <person name="Detter J.C."/>
            <person name="Han C."/>
            <person name="Tapia R."/>
            <person name="Land M."/>
            <person name="Hauser L."/>
            <person name="Markowitz V."/>
            <person name="Cheng J.-F."/>
            <person name="Hugenholtz P."/>
            <person name="Woyke T."/>
            <person name="Wu D."/>
            <person name="Eisen J.A."/>
        </authorList>
    </citation>
    <scope>NUCLEOTIDE SEQUENCE</scope>
    <source>
        <strain>ATCC 43644</strain>
    </source>
</reference>
<dbReference type="InterPro" id="IPR002545">
    <property type="entry name" value="CheW-lke_dom"/>
</dbReference>
<evidence type="ECO:0000259" key="11">
    <source>
        <dbReference type="PROSITE" id="PS50110"/>
    </source>
</evidence>
<dbReference type="InterPro" id="IPR036890">
    <property type="entry name" value="HATPase_C_sf"/>
</dbReference>
<dbReference type="SUPFAM" id="SSF55874">
    <property type="entry name" value="ATPase domain of HSP90 chaperone/DNA topoisomerase II/histidine kinase"/>
    <property type="match status" value="1"/>
</dbReference>
<feature type="modified residue" description="Phosphohistidine" evidence="6">
    <location>
        <position position="392"/>
    </location>
</feature>
<dbReference type="PROSITE" id="PS50109">
    <property type="entry name" value="HIS_KIN"/>
    <property type="match status" value="1"/>
</dbReference>
<dbReference type="InterPro" id="IPR051315">
    <property type="entry name" value="Bact_Chemotaxis_CheA"/>
</dbReference>
<dbReference type="Pfam" id="PF01627">
    <property type="entry name" value="Hpt"/>
    <property type="match status" value="2"/>
</dbReference>
<dbReference type="HOGENOM" id="CLU_259500_0_0_0"/>
<feature type="compositionally biased region" description="Pro residues" evidence="9">
    <location>
        <begin position="667"/>
        <end position="676"/>
    </location>
</feature>
<dbReference type="Pfam" id="PF00072">
    <property type="entry name" value="Response_reg"/>
    <property type="match status" value="1"/>
</dbReference>
<dbReference type="SUPFAM" id="SSF50341">
    <property type="entry name" value="CheW-like"/>
    <property type="match status" value="1"/>
</dbReference>
<dbReference type="KEGG" id="ipa:Isop_1841"/>
<dbReference type="SUPFAM" id="SSF47384">
    <property type="entry name" value="Homodimeric domain of signal transducing histidine kinase"/>
    <property type="match status" value="1"/>
</dbReference>
<dbReference type="InterPro" id="IPR004358">
    <property type="entry name" value="Sig_transdc_His_kin-like_C"/>
</dbReference>
<dbReference type="Gene3D" id="1.20.120.160">
    <property type="entry name" value="HPT domain"/>
    <property type="match status" value="2"/>
</dbReference>
<dbReference type="Proteomes" id="UP000008631">
    <property type="component" value="Chromosome"/>
</dbReference>
<gene>
    <name evidence="14" type="ordered locus">Isop_1841</name>
</gene>
<dbReference type="SUPFAM" id="SSF52172">
    <property type="entry name" value="CheY-like"/>
    <property type="match status" value="1"/>
</dbReference>
<dbReference type="InParanoid" id="E8R1Z1"/>
<feature type="compositionally biased region" description="Polar residues" evidence="9">
    <location>
        <begin position="262"/>
        <end position="276"/>
    </location>
</feature>
<feature type="domain" description="CheW-like" evidence="12">
    <location>
        <begin position="1016"/>
        <end position="1150"/>
    </location>
</feature>
<comment type="catalytic activity">
    <reaction evidence="1">
        <text>ATP + protein L-histidine = ADP + protein N-phospho-L-histidine.</text>
        <dbReference type="EC" id="2.7.13.3"/>
    </reaction>
</comment>
<evidence type="ECO:0000313" key="14">
    <source>
        <dbReference type="EMBL" id="ADV62423.1"/>
    </source>
</evidence>
<accession>E8R1Z1</accession>
<keyword evidence="4" id="KW-0808">Transferase</keyword>
<feature type="compositionally biased region" description="Polar residues" evidence="9">
    <location>
        <begin position="1310"/>
        <end position="1325"/>
    </location>
</feature>
<feature type="modified residue" description="4-aspartylphosphate" evidence="7">
    <location>
        <position position="1219"/>
    </location>
</feature>
<dbReference type="OrthoDB" id="9803176at2"/>
<dbReference type="InterPro" id="IPR005467">
    <property type="entry name" value="His_kinase_dom"/>
</dbReference>
<dbReference type="eggNOG" id="COG0784">
    <property type="taxonomic scope" value="Bacteria"/>
</dbReference>
<feature type="region of interest" description="Disordered" evidence="9">
    <location>
        <begin position="182"/>
        <end position="331"/>
    </location>
</feature>
<dbReference type="GO" id="GO:0006935">
    <property type="term" value="P:chemotaxis"/>
    <property type="evidence" value="ECO:0007669"/>
    <property type="project" value="InterPro"/>
</dbReference>
<sequence length="1325" mass="140645">MTAPDSGPLLDSLTRQVEALAKSDAAFHAADLDGLAGLARLAGREPAARLLDFLGQLADLRDALPETDRGDAESDLRAGLRLLSGHLLIESEPGRESKLPSSQLEAFLQQGTERWGNYLAYLSDAPPSGFEADPFAPADPFAVDSLDPLATLSPTAFPSDLDSQPDRQDDAPAVDLNTLLAMLGGSTSSPPASSAPNPAPASLSPSPPAASGSSLPPSSSRSSLFPPVSSGGRLASPRTTPAFNPNASDPAQLTRKTPAGPLTSSKSPNGQPAPNSSAASLLPKPTPPKTKPFFSPTASPASAPSPPSASSPTPAVTQPVTPPLYENPKDAGFERPAVAASGRVPLTIDPELRDAFLVDADEQFEVITSVQLQLRPGLEAEEPLKALRRALHSLKGGAGQVGLSELSAFIHALEDRVESIRGPLDDWDVLAINQGIAHLERGVSDLRQGFNPTPASPELWQQLKDPAGSHVRGAAAVGESKDAGFERPAVVASGRMPLTIDPELRDAFLVDADEQFEVITSVQLQLRPGLEAEEPLKALRRALHSLKGGAGQVGLSELSAFIHALEDRVESIRGPLDDWDVLAINQGIAHLERGVSDLRQGFNPTPASPELWDLLHGQPEKAAMTGGQAVVTAFSGQDQPCSTAGDSLTLVPHRGIGAMPASTAMPTPFPAPPVTPQPSSGSSVGATSPATTAADSVVRVSSARIDGMMDLVSELLTRRGRLPEYANQMNRLAEDVRKSRNRLMNDVDRLRDLITQARRVLRPNHPLIAQGSELIRRLSEQAEDLGVVAGNAHAAAEPLAEDGEALAKITGHLWSEMEEVRVEPIKPMFLRLHRDVIAAADKLNSSGDPANQRKVEVVLEGETTGVDRSLINPAYEALMHIVRNAVSHGIEPPDERVKRGKPEVGRVTISASSEANALVIRVADDGKGLDYAAIEAKAREKKLLVGPERPTHEQLNKILFTSGFSTKEKADQVSGKGVGMDVVAEKIRQLKGSVEMASLPGRGTLMTIRLPVRYVLEQSLVVWIDGQLFALPVSNIETTVMFDPKDQTSDGSLPVLYIRNQRTPLISARQALGLSSTPMPPSPKVLVVRTEQGTMLALMVDAIVGARELVFKPLPPLLSGHPLVAGTGLTTSGDLIFLLNPSGLARCRLTSTSWQTAIIRSAASVRESRSVLVVDDSLAVRKVAANHLRTLGYEVDEAADGFEALQKLRAKTYRLVLSDLEMPRMNGFQLLTEAGRLGTLQVTPVVVASTKSDPETQRKVIQLGARTFVAKPLDADKWRLIEPLLQGESGGQSNPPTADPPTATVPARSPQATPQPSDPVSLSGS</sequence>
<dbReference type="PROSITE" id="PS50894">
    <property type="entry name" value="HPT"/>
    <property type="match status" value="2"/>
</dbReference>
<feature type="domain" description="Histidine kinase" evidence="10">
    <location>
        <begin position="850"/>
        <end position="1014"/>
    </location>
</feature>
<dbReference type="InterPro" id="IPR037006">
    <property type="entry name" value="CheA-like_homodim_sf"/>
</dbReference>
<protein>
    <recommendedName>
        <fullName evidence="2">histidine kinase</fullName>
        <ecNumber evidence="2">2.7.13.3</ecNumber>
    </recommendedName>
</protein>
<evidence type="ECO:0000259" key="13">
    <source>
        <dbReference type="PROSITE" id="PS50894"/>
    </source>
</evidence>
<dbReference type="InterPro" id="IPR001789">
    <property type="entry name" value="Sig_transdc_resp-reg_receiver"/>
</dbReference>
<dbReference type="InterPro" id="IPR036097">
    <property type="entry name" value="HisK_dim/P_sf"/>
</dbReference>
<dbReference type="SMART" id="SM00387">
    <property type="entry name" value="HATPase_c"/>
    <property type="match status" value="1"/>
</dbReference>
<feature type="compositionally biased region" description="Low complexity" evidence="9">
    <location>
        <begin position="291"/>
        <end position="302"/>
    </location>
</feature>
<name>E8R1Z1_ISOPI</name>
<dbReference type="PROSITE" id="PS50110">
    <property type="entry name" value="RESPONSE_REGULATORY"/>
    <property type="match status" value="1"/>
</dbReference>
<dbReference type="InterPro" id="IPR008207">
    <property type="entry name" value="Sig_transdc_His_kin_Hpt_dom"/>
</dbReference>
<feature type="modified residue" description="Phosphohistidine" evidence="6">
    <location>
        <position position="544"/>
    </location>
</feature>
<dbReference type="SMART" id="SM00260">
    <property type="entry name" value="CheW"/>
    <property type="match status" value="1"/>
</dbReference>
<feature type="region of interest" description="Disordered" evidence="9">
    <location>
        <begin position="1282"/>
        <end position="1325"/>
    </location>
</feature>
<dbReference type="SMART" id="SM00073">
    <property type="entry name" value="HPT"/>
    <property type="match status" value="2"/>
</dbReference>
<dbReference type="GO" id="GO:0000155">
    <property type="term" value="F:phosphorelay sensor kinase activity"/>
    <property type="evidence" value="ECO:0007669"/>
    <property type="project" value="InterPro"/>
</dbReference>
<feature type="compositionally biased region" description="Polar residues" evidence="9">
    <location>
        <begin position="681"/>
        <end position="694"/>
    </location>
</feature>
<dbReference type="Pfam" id="PF01584">
    <property type="entry name" value="CheW"/>
    <property type="match status" value="1"/>
</dbReference>
<dbReference type="PANTHER" id="PTHR43395:SF1">
    <property type="entry name" value="CHEMOTAXIS PROTEIN CHEA"/>
    <property type="match status" value="1"/>
</dbReference>
<dbReference type="PRINTS" id="PR00344">
    <property type="entry name" value="BCTRLSENSOR"/>
</dbReference>
<dbReference type="InterPro" id="IPR003594">
    <property type="entry name" value="HATPase_dom"/>
</dbReference>
<dbReference type="InterPro" id="IPR011006">
    <property type="entry name" value="CheY-like_superfamily"/>
</dbReference>
<keyword evidence="8" id="KW-0175">Coiled coil</keyword>
<dbReference type="InterPro" id="IPR036061">
    <property type="entry name" value="CheW-like_dom_sf"/>
</dbReference>
<dbReference type="EC" id="2.7.13.3" evidence="2"/>
<evidence type="ECO:0000256" key="2">
    <source>
        <dbReference type="ARBA" id="ARBA00012438"/>
    </source>
</evidence>
<dbReference type="PROSITE" id="PS50851">
    <property type="entry name" value="CHEW"/>
    <property type="match status" value="1"/>
</dbReference>
<dbReference type="SMART" id="SM01231">
    <property type="entry name" value="H-kinase_dim"/>
    <property type="match status" value="1"/>
</dbReference>
<dbReference type="eggNOG" id="COG0643">
    <property type="taxonomic scope" value="Bacteria"/>
</dbReference>
<dbReference type="STRING" id="575540.Isop_1841"/>
<dbReference type="Gene3D" id="3.40.50.2300">
    <property type="match status" value="1"/>
</dbReference>
<evidence type="ECO:0000256" key="8">
    <source>
        <dbReference type="SAM" id="Coils"/>
    </source>
</evidence>
<dbReference type="InterPro" id="IPR036641">
    <property type="entry name" value="HPT_dom_sf"/>
</dbReference>
<dbReference type="FunFam" id="3.30.565.10:FF:000016">
    <property type="entry name" value="Chemotaxis protein CheA, putative"/>
    <property type="match status" value="1"/>
</dbReference>
<dbReference type="CDD" id="cd00088">
    <property type="entry name" value="HPT"/>
    <property type="match status" value="2"/>
</dbReference>
<evidence type="ECO:0000256" key="7">
    <source>
        <dbReference type="PROSITE-ProRule" id="PRU00169"/>
    </source>
</evidence>
<dbReference type="PANTHER" id="PTHR43395">
    <property type="entry name" value="SENSOR HISTIDINE KINASE CHEA"/>
    <property type="match status" value="1"/>
</dbReference>
<organism evidence="14 15">
    <name type="scientific">Isosphaera pallida (strain ATCC 43644 / DSM 9630 / IS1B)</name>
    <dbReference type="NCBI Taxonomy" id="575540"/>
    <lineage>
        <taxon>Bacteria</taxon>
        <taxon>Pseudomonadati</taxon>
        <taxon>Planctomycetota</taxon>
        <taxon>Planctomycetia</taxon>
        <taxon>Isosphaerales</taxon>
        <taxon>Isosphaeraceae</taxon>
        <taxon>Isosphaera</taxon>
    </lineage>
</organism>
<dbReference type="Gene3D" id="1.10.287.560">
    <property type="entry name" value="Histidine kinase CheA-like, homodimeric domain"/>
    <property type="match status" value="1"/>
</dbReference>
<feature type="region of interest" description="Disordered" evidence="9">
    <location>
        <begin position="662"/>
        <end position="695"/>
    </location>
</feature>
<dbReference type="Pfam" id="PF02518">
    <property type="entry name" value="HATPase_c"/>
    <property type="match status" value="1"/>
</dbReference>
<evidence type="ECO:0000256" key="4">
    <source>
        <dbReference type="ARBA" id="ARBA00022679"/>
    </source>
</evidence>
<dbReference type="SMART" id="SM00448">
    <property type="entry name" value="REC"/>
    <property type="match status" value="1"/>
</dbReference>
<dbReference type="GO" id="GO:0005737">
    <property type="term" value="C:cytoplasm"/>
    <property type="evidence" value="ECO:0007669"/>
    <property type="project" value="InterPro"/>
</dbReference>
<evidence type="ECO:0000256" key="9">
    <source>
        <dbReference type="SAM" id="MobiDB-lite"/>
    </source>
</evidence>
<keyword evidence="15" id="KW-1185">Reference proteome</keyword>
<dbReference type="EMBL" id="CP002353">
    <property type="protein sequence ID" value="ADV62423.1"/>
    <property type="molecule type" value="Genomic_DNA"/>
</dbReference>
<feature type="compositionally biased region" description="Polar residues" evidence="9">
    <location>
        <begin position="237"/>
        <end position="255"/>
    </location>
</feature>
<dbReference type="RefSeq" id="WP_013564711.1">
    <property type="nucleotide sequence ID" value="NC_014962.1"/>
</dbReference>
<dbReference type="InterPro" id="IPR004105">
    <property type="entry name" value="CheA-like_dim"/>
</dbReference>
<evidence type="ECO:0000256" key="3">
    <source>
        <dbReference type="ARBA" id="ARBA00022553"/>
    </source>
</evidence>
<feature type="compositionally biased region" description="Low complexity" evidence="9">
    <location>
        <begin position="183"/>
        <end position="231"/>
    </location>
</feature>
<dbReference type="Gene3D" id="2.30.30.40">
    <property type="entry name" value="SH3 Domains"/>
    <property type="match status" value="1"/>
</dbReference>
<dbReference type="SUPFAM" id="SSF47226">
    <property type="entry name" value="Histidine-containing phosphotransfer domain, HPT domain"/>
    <property type="match status" value="2"/>
</dbReference>
<evidence type="ECO:0000259" key="10">
    <source>
        <dbReference type="PROSITE" id="PS50109"/>
    </source>
</evidence>
<evidence type="ECO:0000256" key="6">
    <source>
        <dbReference type="PROSITE-ProRule" id="PRU00110"/>
    </source>
</evidence>
<evidence type="ECO:0000256" key="1">
    <source>
        <dbReference type="ARBA" id="ARBA00000085"/>
    </source>
</evidence>
<feature type="domain" description="HPt" evidence="13">
    <location>
        <begin position="497"/>
        <end position="602"/>
    </location>
</feature>
<evidence type="ECO:0000313" key="15">
    <source>
        <dbReference type="Proteomes" id="UP000008631"/>
    </source>
</evidence>
<keyword evidence="5 14" id="KW-0418">Kinase</keyword>
<dbReference type="eggNOG" id="COG2198">
    <property type="taxonomic scope" value="Bacteria"/>
</dbReference>
<feature type="domain" description="HPt" evidence="13">
    <location>
        <begin position="345"/>
        <end position="450"/>
    </location>
</feature>
<keyword evidence="3 7" id="KW-0597">Phosphoprotein</keyword>
<proteinExistence type="predicted"/>
<evidence type="ECO:0000259" key="12">
    <source>
        <dbReference type="PROSITE" id="PS50851"/>
    </source>
</evidence>